<feature type="domain" description="Rho-GAP" evidence="2">
    <location>
        <begin position="494"/>
        <end position="738"/>
    </location>
</feature>
<evidence type="ECO:0000313" key="3">
    <source>
        <dbReference type="EMBL" id="KAG0255929.1"/>
    </source>
</evidence>
<sequence length="1497" mass="166345">MMVSHIPDIEPSPKDRHLSGLEDVIAQFNSIALPYDIMFPDRNDNQPEAHNPPSVNPVFAQKTLQNVTDSPIGTRVGDEDGKQTNPRSLPQSLPTPLSTTDSSRDYRSSDPSTGNSYSYEAFRGSLGAGEYSSHIADRIDTDIQSKALGKTQANGKIQRRLHDSGKNIKSKKTVKNDSKLAKGWKRLRQSLRHSTDPGQISKYASRSLSSIADNGPCVSLTVSSLAIRNAVSDMDHPREIGFDDMLNFGPGFASGFTSKFGSGSIKDLHLKPSSTSSLSDVDMEAVLVGITDGNRQRNLEGGAMVVDIENVMSLEEMQQRGNEDRANLQQQQQISASTEQPQTGLGHQTGECQPQNTDHRVAHQDHVQVPQSKHIEIKDEPSDESSIRHQERVSTNTDRLDTGADVGPHLSQKEQSLSRGLLASQHWRLSTHGSPDVSGSMRECKTVDPDANEAFLQQLMHESGNNRNVLEHVEEQAQLERDDNAFRIPLQQSVQLASAMFDNGQKIPLVLHYVVEELRTRGNVITEINSLFPENWGEQDDGFEALVDIFDKRPFGQGIDISISGACNPASSGGKNISETETTNCVPSMDVDAKSQQDGPEDIQQVGKNVGEPSISSRDLSRIILRFFVDLPEPLIPQDVFTTFSAMVQLQTLESIKVQATSLLVQLLAPESRQLLQFLLEFVNDVILQPFGDALQGPECASATKTTLQSSSPGKSQEEAERQSRQYTETFERISEVFGVVIVHAAFPKTASCISVSTSHSQSSLYRHYKREFEQKALQEQNASAIQKAKLVFQTLLKYRVSIFGPSSFSLGPSIGPEDHAFEDRKNSQKYQSRDRIDACNHEQGCGSASDADSDYEYQSDSALFDLTSRRYTNRQRVHPRSKGCLHRRPFKNASGWSRRNKLRLHSALRTEQGKNTIGDGTLCNSAVEATSNVDVLAIAAMQEHMARTLRSKKHLPWPSVASLHSIMAEAESVVEEKHAQGRLNNRASGVEGQLDGAGPAVLQQMSLADAADGDEEGSDDAELGPAVPKPRRQFGFMDFLQEPLDRKYKEREMKLVEREILQSEITTQYLATNLAGLYPSSSPSPIPPVILPSARSSILKLFKAIEPITATTPAQVVVSPNDAEPCLEDPCSRNRVLTLTPQEQIQLPQDHRPSDDCLCSYCTTVVRPSKVPVLTRKEYELAELQSQCDAKDQHITELLKTVQSLQEQVNVLNAKLLFLHDHHTTRPMRRRTLVQNTQPVMPYPCGAGWFSRNKQPVQAQQSSDSEESLGQRASGTRTGSTMTSMTTYSASSNTPSSPTKSPEGFRSGSNIDGHLSQHQVLPHAHSQRTHFIDEDEAISYLEQDDNRQLPPSIVTNPMHHIHAIAPLASMQRPKARPQSDAHVVHPAQSFYNMLQFRDPRYETELEKALRDVEEADEEPEREGEDLLDEYYYTDAYKTMDQQLYRRPILPVPAPPHPMSSDQYKKHHRMSLPIHNLISKRISLGNSIRWRGRATAA</sequence>
<feature type="compositionally biased region" description="Polar residues" evidence="1">
    <location>
        <begin position="1255"/>
        <end position="1264"/>
    </location>
</feature>
<name>A0A9P6U1S3_9FUNG</name>
<protein>
    <recommendedName>
        <fullName evidence="2">Rho-GAP domain-containing protein</fullName>
    </recommendedName>
</protein>
<dbReference type="EMBL" id="JAAAJA010000325">
    <property type="protein sequence ID" value="KAG0255929.1"/>
    <property type="molecule type" value="Genomic_DNA"/>
</dbReference>
<reference evidence="3" key="1">
    <citation type="journal article" date="2020" name="Fungal Divers.">
        <title>Resolving the Mortierellaceae phylogeny through synthesis of multi-gene phylogenetics and phylogenomics.</title>
        <authorList>
            <person name="Vandepol N."/>
            <person name="Liber J."/>
            <person name="Desiro A."/>
            <person name="Na H."/>
            <person name="Kennedy M."/>
            <person name="Barry K."/>
            <person name="Grigoriev I.V."/>
            <person name="Miller A.N."/>
            <person name="O'Donnell K."/>
            <person name="Stajich J.E."/>
            <person name="Bonito G."/>
        </authorList>
    </citation>
    <scope>NUCLEOTIDE SEQUENCE</scope>
    <source>
        <strain evidence="3">KOD948</strain>
    </source>
</reference>
<dbReference type="InterPro" id="IPR008936">
    <property type="entry name" value="Rho_GTPase_activation_prot"/>
</dbReference>
<feature type="region of interest" description="Disordered" evidence="1">
    <location>
        <begin position="65"/>
        <end position="117"/>
    </location>
</feature>
<feature type="region of interest" description="Disordered" evidence="1">
    <location>
        <begin position="1011"/>
        <end position="1031"/>
    </location>
</feature>
<dbReference type="OrthoDB" id="2430493at2759"/>
<evidence type="ECO:0000256" key="1">
    <source>
        <dbReference type="SAM" id="MobiDB-lite"/>
    </source>
</evidence>
<feature type="region of interest" description="Disordered" evidence="1">
    <location>
        <begin position="1255"/>
        <end position="1314"/>
    </location>
</feature>
<organism evidence="3 4">
    <name type="scientific">Mortierella polycephala</name>
    <dbReference type="NCBI Taxonomy" id="41804"/>
    <lineage>
        <taxon>Eukaryota</taxon>
        <taxon>Fungi</taxon>
        <taxon>Fungi incertae sedis</taxon>
        <taxon>Mucoromycota</taxon>
        <taxon>Mortierellomycotina</taxon>
        <taxon>Mortierellomycetes</taxon>
        <taxon>Mortierellales</taxon>
        <taxon>Mortierellaceae</taxon>
        <taxon>Mortierella</taxon>
    </lineage>
</organism>
<dbReference type="PROSITE" id="PS50238">
    <property type="entry name" value="RHOGAP"/>
    <property type="match status" value="1"/>
</dbReference>
<dbReference type="InterPro" id="IPR000198">
    <property type="entry name" value="RhoGAP_dom"/>
</dbReference>
<feature type="compositionally biased region" description="Polar residues" evidence="1">
    <location>
        <begin position="334"/>
        <end position="356"/>
    </location>
</feature>
<feature type="region of interest" description="Disordered" evidence="1">
    <location>
        <begin position="374"/>
        <end position="413"/>
    </location>
</feature>
<feature type="compositionally biased region" description="Basic and acidic residues" evidence="1">
    <location>
        <begin position="317"/>
        <end position="326"/>
    </location>
</feature>
<dbReference type="Pfam" id="PF00620">
    <property type="entry name" value="RhoGAP"/>
    <property type="match status" value="1"/>
</dbReference>
<evidence type="ECO:0000313" key="4">
    <source>
        <dbReference type="Proteomes" id="UP000726737"/>
    </source>
</evidence>
<feature type="region of interest" description="Disordered" evidence="1">
    <location>
        <begin position="705"/>
        <end position="726"/>
    </location>
</feature>
<dbReference type="Proteomes" id="UP000726737">
    <property type="component" value="Unassembled WGS sequence"/>
</dbReference>
<gene>
    <name evidence="3" type="ORF">BG011_004855</name>
</gene>
<feature type="compositionally biased region" description="Low complexity" evidence="1">
    <location>
        <begin position="88"/>
        <end position="101"/>
    </location>
</feature>
<feature type="compositionally biased region" description="Polar residues" evidence="1">
    <location>
        <begin position="705"/>
        <end position="715"/>
    </location>
</feature>
<dbReference type="SUPFAM" id="SSF48350">
    <property type="entry name" value="GTPase activation domain, GAP"/>
    <property type="match status" value="1"/>
</dbReference>
<dbReference type="Gene3D" id="1.10.555.10">
    <property type="entry name" value="Rho GTPase activation protein"/>
    <property type="match status" value="1"/>
</dbReference>
<feature type="compositionally biased region" description="Low complexity" evidence="1">
    <location>
        <begin position="1273"/>
        <end position="1303"/>
    </location>
</feature>
<feature type="compositionally biased region" description="Basic and acidic residues" evidence="1">
    <location>
        <begin position="716"/>
        <end position="726"/>
    </location>
</feature>
<keyword evidence="4" id="KW-1185">Reference proteome</keyword>
<evidence type="ECO:0000259" key="2">
    <source>
        <dbReference type="PROSITE" id="PS50238"/>
    </source>
</evidence>
<feature type="region of interest" description="Disordered" evidence="1">
    <location>
        <begin position="317"/>
        <end position="358"/>
    </location>
</feature>
<comment type="caution">
    <text evidence="3">The sequence shown here is derived from an EMBL/GenBank/DDBJ whole genome shotgun (WGS) entry which is preliminary data.</text>
</comment>
<proteinExistence type="predicted"/>
<dbReference type="SMART" id="SM00324">
    <property type="entry name" value="RhoGAP"/>
    <property type="match status" value="1"/>
</dbReference>
<feature type="compositionally biased region" description="Basic and acidic residues" evidence="1">
    <location>
        <begin position="374"/>
        <end position="402"/>
    </location>
</feature>
<accession>A0A9P6U1S3</accession>
<dbReference type="GO" id="GO:0007165">
    <property type="term" value="P:signal transduction"/>
    <property type="evidence" value="ECO:0007669"/>
    <property type="project" value="InterPro"/>
</dbReference>
<feature type="compositionally biased region" description="Acidic residues" evidence="1">
    <location>
        <begin position="1012"/>
        <end position="1023"/>
    </location>
</feature>